<comment type="catalytic activity">
    <reaction evidence="8">
        <text>P(1),P(4)-bis(5'-adenosyl) tetraphosphate + H2O = 2 ADP + 2 H(+)</text>
        <dbReference type="Rhea" id="RHEA:24252"/>
        <dbReference type="ChEBI" id="CHEBI:15377"/>
        <dbReference type="ChEBI" id="CHEBI:15378"/>
        <dbReference type="ChEBI" id="CHEBI:58141"/>
        <dbReference type="ChEBI" id="CHEBI:456216"/>
        <dbReference type="EC" id="3.6.1.41"/>
    </reaction>
</comment>
<evidence type="ECO:0000256" key="8">
    <source>
        <dbReference type="ARBA" id="ARBA00049417"/>
    </source>
</evidence>
<evidence type="ECO:0000256" key="2">
    <source>
        <dbReference type="ARBA" id="ARBA00005419"/>
    </source>
</evidence>
<dbReference type="KEGG" id="sva:SVA_0005"/>
<name>A0A1B4UZL3_9GAMM</name>
<dbReference type="InterPro" id="IPR029052">
    <property type="entry name" value="Metallo-depent_PP-like"/>
</dbReference>
<dbReference type="PANTHER" id="PTHR40942">
    <property type="match status" value="1"/>
</dbReference>
<dbReference type="OrthoDB" id="9807890at2"/>
<evidence type="ECO:0000256" key="6">
    <source>
        <dbReference type="ARBA" id="ARBA00032248"/>
    </source>
</evidence>
<dbReference type="PIRSF" id="PIRSF000903">
    <property type="entry name" value="B5n-ttraPtase_sm"/>
    <property type="match status" value="1"/>
</dbReference>
<dbReference type="PANTHER" id="PTHR40942:SF4">
    <property type="entry name" value="CYTOCHROME C5"/>
    <property type="match status" value="1"/>
</dbReference>
<dbReference type="GO" id="GO:0008803">
    <property type="term" value="F:bis(5'-nucleosyl)-tetraphosphatase (symmetrical) activity"/>
    <property type="evidence" value="ECO:0007669"/>
    <property type="project" value="UniProtKB-EC"/>
</dbReference>
<dbReference type="Proteomes" id="UP000218899">
    <property type="component" value="Chromosome"/>
</dbReference>
<dbReference type="EMBL" id="AP014936">
    <property type="protein sequence ID" value="BAU46588.1"/>
    <property type="molecule type" value="Genomic_DNA"/>
</dbReference>
<dbReference type="CDD" id="cd07422">
    <property type="entry name" value="MPP_ApaH"/>
    <property type="match status" value="1"/>
</dbReference>
<evidence type="ECO:0000259" key="9">
    <source>
        <dbReference type="Pfam" id="PF00149"/>
    </source>
</evidence>
<reference evidence="10 11" key="1">
    <citation type="submission" date="2015-08" db="EMBL/GenBank/DDBJ databases">
        <title>Complete genome sequence of Sulfurifustis variabilis.</title>
        <authorList>
            <person name="Miura A."/>
            <person name="Kojima H."/>
            <person name="Fukui M."/>
        </authorList>
    </citation>
    <scope>NUCLEOTIDE SEQUENCE [LARGE SCALE GENOMIC DNA]</scope>
    <source>
        <strain evidence="11">skN76</strain>
    </source>
</reference>
<dbReference type="AlphaFoldDB" id="A0A1B4UZL3"/>
<comment type="function">
    <text evidence="1">Hydrolyzes diadenosine 5',5'''-P1,P4-tetraphosphate to yield ADP.</text>
</comment>
<organism evidence="10 11">
    <name type="scientific">Sulfurifustis variabilis</name>
    <dbReference type="NCBI Taxonomy" id="1675686"/>
    <lineage>
        <taxon>Bacteria</taxon>
        <taxon>Pseudomonadati</taxon>
        <taxon>Pseudomonadota</taxon>
        <taxon>Gammaproteobacteria</taxon>
        <taxon>Acidiferrobacterales</taxon>
        <taxon>Acidiferrobacteraceae</taxon>
        <taxon>Sulfurifustis</taxon>
    </lineage>
</organism>
<keyword evidence="4" id="KW-0378">Hydrolase</keyword>
<dbReference type="InterPro" id="IPR004843">
    <property type="entry name" value="Calcineurin-like_PHP"/>
</dbReference>
<evidence type="ECO:0000256" key="7">
    <source>
        <dbReference type="ARBA" id="ARBA00033210"/>
    </source>
</evidence>
<dbReference type="Pfam" id="PF00149">
    <property type="entry name" value="Metallophos"/>
    <property type="match status" value="1"/>
</dbReference>
<gene>
    <name evidence="10" type="ORF">SVA_0005</name>
</gene>
<dbReference type="EC" id="3.6.1.41" evidence="3"/>
<dbReference type="InterPro" id="IPR004617">
    <property type="entry name" value="ApaH"/>
</dbReference>
<sequence length="278" mass="31076">MARYAIGDVQGCFDSLRALLEQIGFDRARDELWFTGDLVNRGPRSADVVRFVKGLGERAVCVLGNHDLHLLAIASGATTRGPRDTLTDLLEATDREELLAWLASRPLFHRDAVSGHALVHAGLPPQWDPDRATALAAEAQAVLAGSGVRELFQHMYGDEPRCWDERLTGWERLRFIVNAFTRIRFCEPATGALDFANKGPPGSQPEPLCPWFEIPWRKSRGAHLVFGHWSMLDLYWSDDVTAIDTGCAWGRRLTAVRLSGDERRFYSVPCPGNPWIDP</sequence>
<accession>A0A1B4UZL3</accession>
<evidence type="ECO:0000313" key="11">
    <source>
        <dbReference type="Proteomes" id="UP000218899"/>
    </source>
</evidence>
<dbReference type="Gene3D" id="3.60.21.10">
    <property type="match status" value="1"/>
</dbReference>
<evidence type="ECO:0000256" key="3">
    <source>
        <dbReference type="ARBA" id="ARBA00012506"/>
    </source>
</evidence>
<protein>
    <recommendedName>
        <fullName evidence="3">bis(5'-nucleosyl)-tetraphosphatase (symmetrical)</fullName>
        <ecNumber evidence="3">3.6.1.41</ecNumber>
    </recommendedName>
    <alternativeName>
        <fullName evidence="6">Ap4A hydrolase</fullName>
    </alternativeName>
    <alternativeName>
        <fullName evidence="5">Diadenosine 5',5'''-P1,P4-tetraphosphate pyrophosphohydrolase</fullName>
    </alternativeName>
    <alternativeName>
        <fullName evidence="7">Diadenosine tetraphosphatase</fullName>
    </alternativeName>
</protein>
<dbReference type="SUPFAM" id="SSF56300">
    <property type="entry name" value="Metallo-dependent phosphatases"/>
    <property type="match status" value="1"/>
</dbReference>
<evidence type="ECO:0000256" key="5">
    <source>
        <dbReference type="ARBA" id="ARBA00031248"/>
    </source>
</evidence>
<comment type="similarity">
    <text evidence="2">Belongs to the Ap4A hydrolase family.</text>
</comment>
<evidence type="ECO:0000256" key="1">
    <source>
        <dbReference type="ARBA" id="ARBA00003413"/>
    </source>
</evidence>
<proteinExistence type="inferred from homology"/>
<dbReference type="NCBIfam" id="TIGR00668">
    <property type="entry name" value="apaH"/>
    <property type="match status" value="1"/>
</dbReference>
<keyword evidence="11" id="KW-1185">Reference proteome</keyword>
<feature type="domain" description="Calcineurin-like phosphoesterase" evidence="9">
    <location>
        <begin position="5"/>
        <end position="74"/>
    </location>
</feature>
<evidence type="ECO:0000313" key="10">
    <source>
        <dbReference type="EMBL" id="BAU46588.1"/>
    </source>
</evidence>
<dbReference type="NCBIfam" id="NF001204">
    <property type="entry name" value="PRK00166.1"/>
    <property type="match status" value="1"/>
</dbReference>
<dbReference type="RefSeq" id="WP_096456989.1">
    <property type="nucleotide sequence ID" value="NZ_AP014936.1"/>
</dbReference>
<evidence type="ECO:0000256" key="4">
    <source>
        <dbReference type="ARBA" id="ARBA00022801"/>
    </source>
</evidence>